<evidence type="ECO:0000313" key="9">
    <source>
        <dbReference type="EMBL" id="EDT47935.1"/>
    </source>
</evidence>
<sequence>MKTSLANIYIQKERMPMSKALIICVAGMSSSLMAQKTIEFFKNQGKDITVEAISSNEGERVITDATYDLYLVSPQATMYYNQFAIAGEKSGRPVVKVPPQAYVPIPMGVEKMANLIL</sequence>
<protein>
    <submittedName>
        <fullName evidence="9">Cellobiose phosphotransferase system IIB component</fullName>
    </submittedName>
</protein>
<dbReference type="InterPro" id="IPR036095">
    <property type="entry name" value="PTS_EIIB-like_sf"/>
</dbReference>
<dbReference type="InterPro" id="IPR003501">
    <property type="entry name" value="PTS_EIIB_2/3"/>
</dbReference>
<dbReference type="Gene3D" id="3.40.50.2300">
    <property type="match status" value="1"/>
</dbReference>
<dbReference type="EMBL" id="ABJK02000017">
    <property type="protein sequence ID" value="EDT47935.1"/>
    <property type="molecule type" value="Genomic_DNA"/>
</dbReference>
<dbReference type="PANTHER" id="PTHR34581:SF2">
    <property type="entry name" value="PTS SYSTEM N,N'-DIACETYLCHITOBIOSE-SPECIFIC EIIB COMPONENT"/>
    <property type="match status" value="1"/>
</dbReference>
<keyword evidence="3" id="KW-0762">Sugar transport</keyword>
<evidence type="ECO:0000256" key="7">
    <source>
        <dbReference type="PROSITE-ProRule" id="PRU00423"/>
    </source>
</evidence>
<evidence type="ECO:0000256" key="6">
    <source>
        <dbReference type="ARBA" id="ARBA00022777"/>
    </source>
</evidence>
<evidence type="ECO:0000256" key="4">
    <source>
        <dbReference type="ARBA" id="ARBA00022679"/>
    </source>
</evidence>
<evidence type="ECO:0000256" key="1">
    <source>
        <dbReference type="ARBA" id="ARBA00022448"/>
    </source>
</evidence>
<dbReference type="SUPFAM" id="SSF52794">
    <property type="entry name" value="PTS system IIB component-like"/>
    <property type="match status" value="1"/>
</dbReference>
<keyword evidence="10" id="KW-1185">Reference proteome</keyword>
<keyword evidence="5" id="KW-0598">Phosphotransferase system</keyword>
<feature type="modified residue" description="Phosphocysteine; by EIIA" evidence="7">
    <location>
        <position position="24"/>
    </location>
</feature>
<gene>
    <name evidence="9" type="primary">celB</name>
    <name evidence="9" type="ORF">STRINF_00786</name>
</gene>
<reference evidence="9" key="2">
    <citation type="submission" date="2013-09" db="EMBL/GenBank/DDBJ databases">
        <title>Draft genome sequence of Streptococcus infantarius subsp. infantarius ATCC BAA-102.</title>
        <authorList>
            <person name="Sudarsanam P."/>
            <person name="Ley R."/>
            <person name="Guruge J."/>
            <person name="Turnbaugh P.J."/>
            <person name="Mahowald M."/>
            <person name="Liep D."/>
            <person name="Gordon J."/>
        </authorList>
    </citation>
    <scope>NUCLEOTIDE SEQUENCE</scope>
    <source>
        <strain evidence="9">ATCC BAA-102</strain>
    </source>
</reference>
<evidence type="ECO:0000256" key="3">
    <source>
        <dbReference type="ARBA" id="ARBA00022597"/>
    </source>
</evidence>
<comment type="caution">
    <text evidence="9">The sequence shown here is derived from an EMBL/GenBank/DDBJ whole genome shotgun (WGS) entry which is preliminary data.</text>
</comment>
<dbReference type="InterPro" id="IPR013012">
    <property type="entry name" value="PTS_EIIB_3"/>
</dbReference>
<keyword evidence="2" id="KW-0597">Phosphoprotein</keyword>
<proteinExistence type="predicted"/>
<dbReference type="Pfam" id="PF02302">
    <property type="entry name" value="PTS_IIB"/>
    <property type="match status" value="1"/>
</dbReference>
<name>A0ABP2DM38_9STRE</name>
<accession>A0ABP2DM38</accession>
<evidence type="ECO:0000256" key="2">
    <source>
        <dbReference type="ARBA" id="ARBA00022553"/>
    </source>
</evidence>
<evidence type="ECO:0000256" key="5">
    <source>
        <dbReference type="ARBA" id="ARBA00022683"/>
    </source>
</evidence>
<evidence type="ECO:0000259" key="8">
    <source>
        <dbReference type="PROSITE" id="PS51100"/>
    </source>
</evidence>
<dbReference type="NCBIfam" id="NF007155">
    <property type="entry name" value="PRK09590.1"/>
    <property type="match status" value="1"/>
</dbReference>
<reference evidence="9" key="1">
    <citation type="submission" date="2008-03" db="EMBL/GenBank/DDBJ databases">
        <authorList>
            <person name="Fulton L."/>
            <person name="Clifton S."/>
            <person name="Fulton B."/>
            <person name="Xu J."/>
            <person name="Minx P."/>
            <person name="Pepin K.H."/>
            <person name="Johnson M."/>
            <person name="Thiruvilangam P."/>
            <person name="Bhonagiri V."/>
            <person name="Nash W.E."/>
            <person name="Mardis E.R."/>
            <person name="Wilson R.K."/>
        </authorList>
    </citation>
    <scope>NUCLEOTIDE SEQUENCE</scope>
    <source>
        <strain evidence="9">ATCC BAA-102</strain>
    </source>
</reference>
<dbReference type="PROSITE" id="PS51100">
    <property type="entry name" value="PTS_EIIB_TYPE_3"/>
    <property type="match status" value="1"/>
</dbReference>
<evidence type="ECO:0000313" key="10">
    <source>
        <dbReference type="Proteomes" id="UP000005602"/>
    </source>
</evidence>
<dbReference type="PANTHER" id="PTHR34581">
    <property type="entry name" value="PTS SYSTEM N,N'-DIACETYLCHITOBIOSE-SPECIFIC EIIB COMPONENT"/>
    <property type="match status" value="1"/>
</dbReference>
<dbReference type="Proteomes" id="UP000005602">
    <property type="component" value="Unassembled WGS sequence"/>
</dbReference>
<dbReference type="InterPro" id="IPR051819">
    <property type="entry name" value="PTS_sugar-specific_EIIB"/>
</dbReference>
<organism evidence="9 10">
    <name type="scientific">Streptococcus infantarius subsp. infantarius ATCC BAA-102</name>
    <dbReference type="NCBI Taxonomy" id="471872"/>
    <lineage>
        <taxon>Bacteria</taxon>
        <taxon>Bacillati</taxon>
        <taxon>Bacillota</taxon>
        <taxon>Bacilli</taxon>
        <taxon>Lactobacillales</taxon>
        <taxon>Streptococcaceae</taxon>
        <taxon>Streptococcus</taxon>
    </lineage>
</organism>
<feature type="domain" description="PTS EIIB type-3" evidence="8">
    <location>
        <begin position="17"/>
        <end position="117"/>
    </location>
</feature>
<keyword evidence="4" id="KW-0808">Transferase</keyword>
<keyword evidence="6" id="KW-0418">Kinase</keyword>
<keyword evidence="1" id="KW-0813">Transport</keyword>